<keyword evidence="2" id="KW-0805">Transcription regulation</keyword>
<dbReference type="PROSITE" id="PS50931">
    <property type="entry name" value="HTH_LYSR"/>
    <property type="match status" value="1"/>
</dbReference>
<evidence type="ECO:0000256" key="3">
    <source>
        <dbReference type="ARBA" id="ARBA00023125"/>
    </source>
</evidence>
<dbReference type="InterPro" id="IPR036388">
    <property type="entry name" value="WH-like_DNA-bd_sf"/>
</dbReference>
<dbReference type="InterPro" id="IPR000847">
    <property type="entry name" value="LysR_HTH_N"/>
</dbReference>
<dbReference type="EMBL" id="JADMNK010000010">
    <property type="protein sequence ID" value="MBZ0059450.1"/>
    <property type="molecule type" value="Genomic_DNA"/>
</dbReference>
<evidence type="ECO:0000259" key="5">
    <source>
        <dbReference type="PROSITE" id="PS50931"/>
    </source>
</evidence>
<proteinExistence type="inferred from homology"/>
<dbReference type="Pfam" id="PF00126">
    <property type="entry name" value="HTH_1"/>
    <property type="match status" value="1"/>
</dbReference>
<dbReference type="PANTHER" id="PTHR30419">
    <property type="entry name" value="HTH-TYPE TRANSCRIPTIONAL REGULATOR YBHD"/>
    <property type="match status" value="1"/>
</dbReference>
<dbReference type="Pfam" id="PF03466">
    <property type="entry name" value="LysR_substrate"/>
    <property type="match status" value="1"/>
</dbReference>
<dbReference type="Gene3D" id="1.10.10.10">
    <property type="entry name" value="Winged helix-like DNA-binding domain superfamily/Winged helix DNA-binding domain"/>
    <property type="match status" value="1"/>
</dbReference>
<evidence type="ECO:0000256" key="4">
    <source>
        <dbReference type="ARBA" id="ARBA00023163"/>
    </source>
</evidence>
<dbReference type="InterPro" id="IPR005119">
    <property type="entry name" value="LysR_subst-bd"/>
</dbReference>
<dbReference type="InterPro" id="IPR050950">
    <property type="entry name" value="HTH-type_LysR_regulators"/>
</dbReference>
<organism evidence="6 7">
    <name type="scientific">Leclercia barmai</name>
    <dbReference type="NCBI Taxonomy" id="2785629"/>
    <lineage>
        <taxon>Bacteria</taxon>
        <taxon>Pseudomonadati</taxon>
        <taxon>Pseudomonadota</taxon>
        <taxon>Gammaproteobacteria</taxon>
        <taxon>Enterobacterales</taxon>
        <taxon>Enterobacteriaceae</taxon>
        <taxon>Leclercia</taxon>
    </lineage>
</organism>
<sequence length="295" mass="32388">MKHLQTYRFIRTIARTGSIRSAAELLNITPSALTRRVLDFEDELGTAIFERIPQGVRLNAAGLMLLRYVNDQLADFDQLLSEITSLANTQSGHIELACSQAFIGNFVPDQIAAFRRSHPGITLNVTVRDHADGVKALANFDADLALLLDPPHSTDLSILHSSTESLCAVMSSEHPLAAKESISLRECCKWPFAMPVSSLAIRATLNEGLVRQQLSPVIAVESGSLEFLFNYIVREPLLTFQIAMGVPELRSGLCVRQINSDETRPMRIVLAKLKNRAVSPAAQKFAGHLCDVLDG</sequence>
<evidence type="ECO:0000313" key="7">
    <source>
        <dbReference type="Proteomes" id="UP000706580"/>
    </source>
</evidence>
<reference evidence="6 7" key="1">
    <citation type="submission" date="2020-11" db="EMBL/GenBank/DDBJ databases">
        <title>Draft Genome of Enterobacter sp. strain EMC7.</title>
        <authorList>
            <person name="Barman P."/>
            <person name="Sinha S."/>
            <person name="Sen S."/>
            <person name="Chakraborty R."/>
        </authorList>
    </citation>
    <scope>NUCLEOTIDE SEQUENCE [LARGE SCALE GENOMIC DNA]</scope>
    <source>
        <strain evidence="6 7">EMC7</strain>
    </source>
</reference>
<keyword evidence="7" id="KW-1185">Reference proteome</keyword>
<dbReference type="InterPro" id="IPR036390">
    <property type="entry name" value="WH_DNA-bd_sf"/>
</dbReference>
<keyword evidence="3" id="KW-0238">DNA-binding</keyword>
<comment type="similarity">
    <text evidence="1">Belongs to the LysR transcriptional regulatory family.</text>
</comment>
<keyword evidence="4" id="KW-0804">Transcription</keyword>
<protein>
    <submittedName>
        <fullName evidence="6">LysR family transcriptional regulator</fullName>
    </submittedName>
</protein>
<gene>
    <name evidence="6" type="ORF">ITX56_16900</name>
</gene>
<dbReference type="RefSeq" id="WP_223075134.1">
    <property type="nucleotide sequence ID" value="NZ_JADMNK010000010.1"/>
</dbReference>
<evidence type="ECO:0000313" key="6">
    <source>
        <dbReference type="EMBL" id="MBZ0059450.1"/>
    </source>
</evidence>
<evidence type="ECO:0000256" key="1">
    <source>
        <dbReference type="ARBA" id="ARBA00009437"/>
    </source>
</evidence>
<dbReference type="Proteomes" id="UP000706580">
    <property type="component" value="Unassembled WGS sequence"/>
</dbReference>
<dbReference type="SUPFAM" id="SSF53850">
    <property type="entry name" value="Periplasmic binding protein-like II"/>
    <property type="match status" value="1"/>
</dbReference>
<name>A0ABS7S0A4_9ENTR</name>
<feature type="domain" description="HTH lysR-type" evidence="5">
    <location>
        <begin position="1"/>
        <end position="59"/>
    </location>
</feature>
<dbReference type="SUPFAM" id="SSF46785">
    <property type="entry name" value="Winged helix' DNA-binding domain"/>
    <property type="match status" value="1"/>
</dbReference>
<comment type="caution">
    <text evidence="6">The sequence shown here is derived from an EMBL/GenBank/DDBJ whole genome shotgun (WGS) entry which is preliminary data.</text>
</comment>
<accession>A0ABS7S0A4</accession>
<dbReference type="Gene3D" id="3.40.190.290">
    <property type="match status" value="1"/>
</dbReference>
<evidence type="ECO:0000256" key="2">
    <source>
        <dbReference type="ARBA" id="ARBA00023015"/>
    </source>
</evidence>